<protein>
    <submittedName>
        <fullName evidence="3">FIST signal transduction protein</fullName>
    </submittedName>
</protein>
<keyword evidence="4" id="KW-1185">Reference proteome</keyword>
<dbReference type="EMBL" id="JBHRZS010000006">
    <property type="protein sequence ID" value="MFC3879817.1"/>
    <property type="molecule type" value="Genomic_DNA"/>
</dbReference>
<accession>A0ABV8AQ98</accession>
<dbReference type="Proteomes" id="UP001595805">
    <property type="component" value="Unassembled WGS sequence"/>
</dbReference>
<sequence>MKAKSIFGTSAEEIKTALENAMVDHFNPTLAVVFVSVKQDRKAICDILKSKDIEIFGATSCGEFINDHQSEGETVVLLMDVKREYFTIIIEDVENEQVDKAASNIAKNALDHFEKPTMLLTSCGVYGNGKYFDGETLVNVLVKELGEDTIFFGGMAGDDWGIVNSYVFTHEKESDNGIAALVFDSDKISLQGMAIHGWQPLGIARKITKSVGNMVYTIDDKPAAPLYLKYLGMAEKKEEESFDVFKDLSIQYPFIATREDGESIIKSPRSIDAETNALEMDIPMEEGTEFHFATPPDFEISDEIIAQATELKSSMDGEPEAMLIFSCAGRPPVLGPLTKLENNGLAEVWQVPMAGFYTYGEFGRTKGGKQHFHSAMCCWVTLKENK</sequence>
<name>A0ABV8AQ98_9BACT</name>
<dbReference type="PANTHER" id="PTHR40252:SF2">
    <property type="entry name" value="BLR0328 PROTEIN"/>
    <property type="match status" value="1"/>
</dbReference>
<dbReference type="SMART" id="SM01204">
    <property type="entry name" value="FIST_C"/>
    <property type="match status" value="1"/>
</dbReference>
<feature type="domain" description="FIST" evidence="1">
    <location>
        <begin position="27"/>
        <end position="222"/>
    </location>
</feature>
<dbReference type="Pfam" id="PF10442">
    <property type="entry name" value="FIST_C"/>
    <property type="match status" value="1"/>
</dbReference>
<organism evidence="3 4">
    <name type="scientific">Algoriphagus namhaensis</name>
    <dbReference type="NCBI Taxonomy" id="915353"/>
    <lineage>
        <taxon>Bacteria</taxon>
        <taxon>Pseudomonadati</taxon>
        <taxon>Bacteroidota</taxon>
        <taxon>Cytophagia</taxon>
        <taxon>Cytophagales</taxon>
        <taxon>Cyclobacteriaceae</taxon>
        <taxon>Algoriphagus</taxon>
    </lineage>
</organism>
<evidence type="ECO:0000313" key="4">
    <source>
        <dbReference type="Proteomes" id="UP001595805"/>
    </source>
</evidence>
<gene>
    <name evidence="3" type="ORF">ACFOSV_06500</name>
</gene>
<dbReference type="Pfam" id="PF08495">
    <property type="entry name" value="FIST"/>
    <property type="match status" value="1"/>
</dbReference>
<dbReference type="InterPro" id="IPR019494">
    <property type="entry name" value="FIST_C"/>
</dbReference>
<dbReference type="RefSeq" id="WP_377904597.1">
    <property type="nucleotide sequence ID" value="NZ_JBHRZS010000006.1"/>
</dbReference>
<dbReference type="PANTHER" id="PTHR40252">
    <property type="entry name" value="BLR0328 PROTEIN"/>
    <property type="match status" value="1"/>
</dbReference>
<comment type="caution">
    <text evidence="3">The sequence shown here is derived from an EMBL/GenBank/DDBJ whole genome shotgun (WGS) entry which is preliminary data.</text>
</comment>
<feature type="domain" description="FIST C-domain" evidence="2">
    <location>
        <begin position="223"/>
        <end position="365"/>
    </location>
</feature>
<dbReference type="SMART" id="SM00897">
    <property type="entry name" value="FIST"/>
    <property type="match status" value="1"/>
</dbReference>
<proteinExistence type="predicted"/>
<evidence type="ECO:0000259" key="2">
    <source>
        <dbReference type="SMART" id="SM01204"/>
    </source>
</evidence>
<dbReference type="InterPro" id="IPR013702">
    <property type="entry name" value="FIST_domain_N"/>
</dbReference>
<reference evidence="4" key="1">
    <citation type="journal article" date="2019" name="Int. J. Syst. Evol. Microbiol.">
        <title>The Global Catalogue of Microorganisms (GCM) 10K type strain sequencing project: providing services to taxonomists for standard genome sequencing and annotation.</title>
        <authorList>
            <consortium name="The Broad Institute Genomics Platform"/>
            <consortium name="The Broad Institute Genome Sequencing Center for Infectious Disease"/>
            <person name="Wu L."/>
            <person name="Ma J."/>
        </authorList>
    </citation>
    <scope>NUCLEOTIDE SEQUENCE [LARGE SCALE GENOMIC DNA]</scope>
    <source>
        <strain evidence="4">CCUG 60523</strain>
    </source>
</reference>
<evidence type="ECO:0000313" key="3">
    <source>
        <dbReference type="EMBL" id="MFC3879817.1"/>
    </source>
</evidence>
<evidence type="ECO:0000259" key="1">
    <source>
        <dbReference type="SMART" id="SM00897"/>
    </source>
</evidence>